<dbReference type="PANTHER" id="PTHR47125:SF2">
    <property type="entry name" value="ADENINE NUCLEOTIDE ALPHA HYDROLASES-LIKE SUPERFAMILY PROTEIN"/>
    <property type="match status" value="1"/>
</dbReference>
<evidence type="ECO:0000313" key="2">
    <source>
        <dbReference type="EMBL" id="KAL2516335.1"/>
    </source>
</evidence>
<comment type="caution">
    <text evidence="2">The sequence shown here is derived from an EMBL/GenBank/DDBJ whole genome shotgun (WGS) entry which is preliminary data.</text>
</comment>
<feature type="compositionally biased region" description="Polar residues" evidence="1">
    <location>
        <begin position="203"/>
        <end position="228"/>
    </location>
</feature>
<dbReference type="AlphaFoldDB" id="A0ABD1TV63"/>
<accession>A0ABD1TV63</accession>
<evidence type="ECO:0000256" key="1">
    <source>
        <dbReference type="SAM" id="MobiDB-lite"/>
    </source>
</evidence>
<dbReference type="FunFam" id="3.40.50.620:FF:000211">
    <property type="entry name" value="Dual-specific kinase DSK1-like"/>
    <property type="match status" value="1"/>
</dbReference>
<organism evidence="2 3">
    <name type="scientific">Forsythia ovata</name>
    <dbReference type="NCBI Taxonomy" id="205694"/>
    <lineage>
        <taxon>Eukaryota</taxon>
        <taxon>Viridiplantae</taxon>
        <taxon>Streptophyta</taxon>
        <taxon>Embryophyta</taxon>
        <taxon>Tracheophyta</taxon>
        <taxon>Spermatophyta</taxon>
        <taxon>Magnoliopsida</taxon>
        <taxon>eudicotyledons</taxon>
        <taxon>Gunneridae</taxon>
        <taxon>Pentapetalae</taxon>
        <taxon>asterids</taxon>
        <taxon>lamiids</taxon>
        <taxon>Lamiales</taxon>
        <taxon>Oleaceae</taxon>
        <taxon>Forsythieae</taxon>
        <taxon>Forsythia</taxon>
    </lineage>
</organism>
<keyword evidence="3" id="KW-1185">Reference proteome</keyword>
<dbReference type="EMBL" id="JBFOLJ010000008">
    <property type="protein sequence ID" value="KAL2516335.1"/>
    <property type="molecule type" value="Genomic_DNA"/>
</dbReference>
<name>A0ABD1TV63_9LAMI</name>
<feature type="region of interest" description="Disordered" evidence="1">
    <location>
        <begin position="203"/>
        <end position="250"/>
    </location>
</feature>
<evidence type="ECO:0000313" key="3">
    <source>
        <dbReference type="Proteomes" id="UP001604277"/>
    </source>
</evidence>
<sequence length="270" mass="29224">MSRDLKKGEKQEKGSDVAEKVVVAVKASKEIPKTALVWALTHVVQPGDCITLLVVVSSQSSGRKLWGFPRFAGDCASGHKKSHTGTYAEQKFDITGYLLPDDPSTPRSDLCLCNFQINVKIKIVSGSPCGAVAAEATRTQANWVVLDKQLKHEEKCCMEELQCNIVVMKRSQPKVLRLNLVGSPRKGKEAMDSSKDQLSKIQENNNDSLNSTRGPLVTPTSSPETFTATEGGISSVSSSDPGTSPFCVTEINAGLKKEELSASKQEQELD</sequence>
<gene>
    <name evidence="2" type="ORF">Fot_30306</name>
</gene>
<dbReference type="Proteomes" id="UP001604277">
    <property type="component" value="Unassembled WGS sequence"/>
</dbReference>
<dbReference type="PANTHER" id="PTHR47125">
    <property type="entry name" value="ADENINE NUCLEOTIDE ALPHA HYDROLASES-LIKE SUPERFAMILY PROTEIN"/>
    <property type="match status" value="1"/>
</dbReference>
<protein>
    <submittedName>
        <fullName evidence="2">Protein kinase protein with adenine nucleotide alpha hydrolase-like domain</fullName>
    </submittedName>
</protein>
<reference evidence="3" key="1">
    <citation type="submission" date="2024-07" db="EMBL/GenBank/DDBJ databases">
        <title>Two chromosome-level genome assemblies of Korean endemic species Abeliophyllum distichum and Forsythia ovata (Oleaceae).</title>
        <authorList>
            <person name="Jang H."/>
        </authorList>
    </citation>
    <scope>NUCLEOTIDE SEQUENCE [LARGE SCALE GENOMIC DNA]</scope>
</reference>
<proteinExistence type="predicted"/>